<feature type="region of interest" description="Disordered" evidence="1">
    <location>
        <begin position="61"/>
        <end position="83"/>
    </location>
</feature>
<evidence type="ECO:0000256" key="1">
    <source>
        <dbReference type="SAM" id="MobiDB-lite"/>
    </source>
</evidence>
<evidence type="ECO:0000256" key="2">
    <source>
        <dbReference type="SAM" id="Phobius"/>
    </source>
</evidence>
<feature type="transmembrane region" description="Helical" evidence="2">
    <location>
        <begin position="38"/>
        <end position="58"/>
    </location>
</feature>
<sequence length="360" mass="37351">MDTEDLIRDALRARAEQTPPAGHVLAALHRPRKSRKPLFLAVTAATAAAAVAVVATTVGRPSAEAPAAASTTLQTTSTTTTKPTTVAAAPLDPRTLGYSPSWLVDGLTERNRFVDPTGAVQRVWKHSSEQLHTPSLNLLVPKDVAVQEVLRQQIAGAPAADQVTINGSPALVVDPTKMVLPRPGEPETPETPATPDGTPPDARVVFSPEPGHYVELVLSNAPRARADAIRIAESTRPDQTALGAPVSVGGALAHQARVNSRGWHVSTTGEIGGVTYGANLSSFVDDPIGNPSVAPVTVTARGVSAEYLGQLVGYLRVDLRPDLHLLVHGPGPGTASAQELIAAAEALTVDVNATGPWATG</sequence>
<feature type="region of interest" description="Disordered" evidence="1">
    <location>
        <begin position="180"/>
        <end position="201"/>
    </location>
</feature>
<gene>
    <name evidence="3" type="ORF">B0I31_101844</name>
</gene>
<evidence type="ECO:0000313" key="3">
    <source>
        <dbReference type="EMBL" id="PSL58623.1"/>
    </source>
</evidence>
<dbReference type="RefSeq" id="WP_106613886.1">
    <property type="nucleotide sequence ID" value="NZ_PYAX01000001.1"/>
</dbReference>
<keyword evidence="4" id="KW-1185">Reference proteome</keyword>
<proteinExistence type="predicted"/>
<dbReference type="Proteomes" id="UP000241118">
    <property type="component" value="Unassembled WGS sequence"/>
</dbReference>
<dbReference type="AlphaFoldDB" id="A0A2P8IJH4"/>
<accession>A0A2P8IJH4</accession>
<dbReference type="OrthoDB" id="3699183at2"/>
<keyword evidence="2" id="KW-1133">Transmembrane helix</keyword>
<protein>
    <submittedName>
        <fullName evidence="3">Uncharacterized protein</fullName>
    </submittedName>
</protein>
<keyword evidence="2" id="KW-0472">Membrane</keyword>
<dbReference type="EMBL" id="PYAX01000001">
    <property type="protein sequence ID" value="PSL58623.1"/>
    <property type="molecule type" value="Genomic_DNA"/>
</dbReference>
<evidence type="ECO:0000313" key="4">
    <source>
        <dbReference type="Proteomes" id="UP000241118"/>
    </source>
</evidence>
<organism evidence="3 4">
    <name type="scientific">Saccharothrix carnea</name>
    <dbReference type="NCBI Taxonomy" id="1280637"/>
    <lineage>
        <taxon>Bacteria</taxon>
        <taxon>Bacillati</taxon>
        <taxon>Actinomycetota</taxon>
        <taxon>Actinomycetes</taxon>
        <taxon>Pseudonocardiales</taxon>
        <taxon>Pseudonocardiaceae</taxon>
        <taxon>Saccharothrix</taxon>
    </lineage>
</organism>
<name>A0A2P8IJH4_SACCR</name>
<comment type="caution">
    <text evidence="3">The sequence shown here is derived from an EMBL/GenBank/DDBJ whole genome shotgun (WGS) entry which is preliminary data.</text>
</comment>
<feature type="compositionally biased region" description="Low complexity" evidence="1">
    <location>
        <begin position="190"/>
        <end position="201"/>
    </location>
</feature>
<keyword evidence="2" id="KW-0812">Transmembrane</keyword>
<reference evidence="3 4" key="1">
    <citation type="submission" date="2018-03" db="EMBL/GenBank/DDBJ databases">
        <title>Genomic Encyclopedia of Type Strains, Phase III (KMG-III): the genomes of soil and plant-associated and newly described type strains.</title>
        <authorList>
            <person name="Whitman W."/>
        </authorList>
    </citation>
    <scope>NUCLEOTIDE SEQUENCE [LARGE SCALE GENOMIC DNA]</scope>
    <source>
        <strain evidence="3 4">CGMCC 4.7097</strain>
    </source>
</reference>